<feature type="region of interest" description="Disordered" evidence="1">
    <location>
        <begin position="49"/>
        <end position="71"/>
    </location>
</feature>
<evidence type="ECO:0000313" key="2">
    <source>
        <dbReference type="EMBL" id="KAA6397103.1"/>
    </source>
</evidence>
<feature type="compositionally biased region" description="Polar residues" evidence="1">
    <location>
        <begin position="49"/>
        <end position="59"/>
    </location>
</feature>
<organism evidence="2 3">
    <name type="scientific">Streblomastix strix</name>
    <dbReference type="NCBI Taxonomy" id="222440"/>
    <lineage>
        <taxon>Eukaryota</taxon>
        <taxon>Metamonada</taxon>
        <taxon>Preaxostyla</taxon>
        <taxon>Oxymonadida</taxon>
        <taxon>Streblomastigidae</taxon>
        <taxon>Streblomastix</taxon>
    </lineage>
</organism>
<reference evidence="2 3" key="1">
    <citation type="submission" date="2019-03" db="EMBL/GenBank/DDBJ databases">
        <title>Single cell metagenomics reveals metabolic interactions within the superorganism composed of flagellate Streblomastix strix and complex community of Bacteroidetes bacteria on its surface.</title>
        <authorList>
            <person name="Treitli S.C."/>
            <person name="Kolisko M."/>
            <person name="Husnik F."/>
            <person name="Keeling P."/>
            <person name="Hampl V."/>
        </authorList>
    </citation>
    <scope>NUCLEOTIDE SEQUENCE [LARGE SCALE GENOMIC DNA]</scope>
    <source>
        <strain evidence="2">ST1C</strain>
    </source>
</reference>
<protein>
    <submittedName>
        <fullName evidence="2">Uncharacterized protein</fullName>
    </submittedName>
</protein>
<dbReference type="AlphaFoldDB" id="A0A5J4WQR2"/>
<name>A0A5J4WQR2_9EUKA</name>
<gene>
    <name evidence="2" type="ORF">EZS28_007371</name>
</gene>
<proteinExistence type="predicted"/>
<accession>A0A5J4WQR2</accession>
<evidence type="ECO:0000256" key="1">
    <source>
        <dbReference type="SAM" id="MobiDB-lite"/>
    </source>
</evidence>
<sequence>MGIQERDLNIFTNHAPDSKSARNCYVFAANRQVNGIAARLVTIDHGLENQDSTSTNVSQQKRKNEAPNGDIHTLSLTDGDNILKPFGTSFLPLSHPVFLPNSSSKLKVHMRKANTTINPFKLLLLQCGKNLDSNQLTKESEQQDNKIKFRLRKRTTFSHQSMIHLINLL</sequence>
<dbReference type="EMBL" id="SNRW01001260">
    <property type="protein sequence ID" value="KAA6397103.1"/>
    <property type="molecule type" value="Genomic_DNA"/>
</dbReference>
<dbReference type="Proteomes" id="UP000324800">
    <property type="component" value="Unassembled WGS sequence"/>
</dbReference>
<comment type="caution">
    <text evidence="2">The sequence shown here is derived from an EMBL/GenBank/DDBJ whole genome shotgun (WGS) entry which is preliminary data.</text>
</comment>
<evidence type="ECO:0000313" key="3">
    <source>
        <dbReference type="Proteomes" id="UP000324800"/>
    </source>
</evidence>